<dbReference type="Pfam" id="PF00535">
    <property type="entry name" value="Glycos_transf_2"/>
    <property type="match status" value="1"/>
</dbReference>
<dbReference type="InterPro" id="IPR036412">
    <property type="entry name" value="HAD-like_sf"/>
</dbReference>
<dbReference type="SUPFAM" id="SSF53448">
    <property type="entry name" value="Nucleotide-diphospho-sugar transferases"/>
    <property type="match status" value="1"/>
</dbReference>
<keyword evidence="5 9" id="KW-0378">Hydrolase</keyword>
<sequence length="498" mass="53474">MTPSYAVVIPTIGRPSLNRLLAALQQECRPPTGEVIIVDDRPGPARPLWPEAGFLPVTVLRSRGRGPAAARNVGWRAVRAEWICFVDDDVVPGQNWCARLEADLAAAGPDVVGSQARIVVPTPADRRPSDDERRTLRLSDAQWITADMAYRRDALVGCGGFDERFPRAYREDADIALRLTRAGGRITVGSRESVHPIAPASGMWSSVKAQRGNRDDALMRRKHGRGWRTAIGEGRGRLPMHVIACGAGLLTLLGMITGRRPMLRAGGLGWLGLTGEFAWRRIAAGPRSRREIAAMVVSSVLIPPVAVAHRVAGAVRFRHAVADPPLAVLLDRDDTLIHDNPYLADPDGVIPLPHARRALARLRRHGLRLAVVSNQSGVARGLISPEQLDAVNSRVDELLGPFDSWQVCQHGENDGCGCRKPAPGLVSAAAEALEVQPRRCVMIGDTGGDVAAALAADADAILVPTRRTRTAEIADARANAAVARSLNAAVSLVLKGIR</sequence>
<dbReference type="PANTHER" id="PTHR42891">
    <property type="entry name" value="D-GLYCERO-BETA-D-MANNO-HEPTOSE-1,7-BISPHOSPHATE 7-PHOSPHATASE"/>
    <property type="match status" value="1"/>
</dbReference>
<dbReference type="InterPro" id="IPR004446">
    <property type="entry name" value="Heptose_bisP_phosphatase"/>
</dbReference>
<keyword evidence="3" id="KW-0963">Cytoplasm</keyword>
<dbReference type="InterPro" id="IPR029044">
    <property type="entry name" value="Nucleotide-diphossugar_trans"/>
</dbReference>
<reference evidence="10" key="1">
    <citation type="submission" date="2016-06" db="EMBL/GenBank/DDBJ databases">
        <authorList>
            <person name="Sutton G."/>
            <person name="Brinkac L."/>
            <person name="Sanka R."/>
            <person name="Adams M."/>
            <person name="Lau E."/>
            <person name="Sam S."/>
            <person name="Sreng N."/>
            <person name="Him V."/>
            <person name="Kerleguer A."/>
            <person name="Cheng S."/>
        </authorList>
    </citation>
    <scope>NUCLEOTIDE SEQUENCE [LARGE SCALE GENOMIC DNA]</scope>
    <source>
        <strain evidence="10">E1876</strain>
    </source>
</reference>
<dbReference type="InterPro" id="IPR006543">
    <property type="entry name" value="Histidinol-phos"/>
</dbReference>
<dbReference type="OrthoDB" id="9781367at2"/>
<evidence type="ECO:0000256" key="5">
    <source>
        <dbReference type="ARBA" id="ARBA00022801"/>
    </source>
</evidence>
<evidence type="ECO:0000313" key="10">
    <source>
        <dbReference type="Proteomes" id="UP000093943"/>
    </source>
</evidence>
<organism evidence="9 10">
    <name type="scientific">Mycolicibacter sinensis (strain JDM601)</name>
    <name type="common">Mycobacterium sinense</name>
    <dbReference type="NCBI Taxonomy" id="875328"/>
    <lineage>
        <taxon>Bacteria</taxon>
        <taxon>Bacillati</taxon>
        <taxon>Actinomycetota</taxon>
        <taxon>Actinomycetes</taxon>
        <taxon>Mycobacteriales</taxon>
        <taxon>Mycobacteriaceae</taxon>
        <taxon>Mycolicibacter</taxon>
    </lineage>
</organism>
<dbReference type="InterPro" id="IPR023214">
    <property type="entry name" value="HAD_sf"/>
</dbReference>
<gene>
    <name evidence="9" type="ORF">A5710_21850</name>
</gene>
<evidence type="ECO:0000259" key="8">
    <source>
        <dbReference type="Pfam" id="PF00535"/>
    </source>
</evidence>
<dbReference type="PANTHER" id="PTHR42891:SF1">
    <property type="entry name" value="D-GLYCERO-BETA-D-MANNO-HEPTOSE-1,7-BISPHOSPHATE 7-PHOSPHATASE"/>
    <property type="match status" value="1"/>
</dbReference>
<dbReference type="GO" id="GO:0046872">
    <property type="term" value="F:metal ion binding"/>
    <property type="evidence" value="ECO:0007669"/>
    <property type="project" value="UniProtKB-KW"/>
</dbReference>
<comment type="similarity">
    <text evidence="2">Belongs to the GmhB family.</text>
</comment>
<dbReference type="GO" id="GO:0005737">
    <property type="term" value="C:cytoplasm"/>
    <property type="evidence" value="ECO:0007669"/>
    <property type="project" value="UniProtKB-SubCell"/>
</dbReference>
<evidence type="ECO:0000256" key="2">
    <source>
        <dbReference type="ARBA" id="ARBA00005628"/>
    </source>
</evidence>
<comment type="caution">
    <text evidence="9">The sequence shown here is derived from an EMBL/GenBank/DDBJ whole genome shotgun (WGS) entry which is preliminary data.</text>
</comment>
<dbReference type="NCBIfam" id="TIGR01662">
    <property type="entry name" value="HAD-SF-IIIA"/>
    <property type="match status" value="1"/>
</dbReference>
<evidence type="ECO:0000313" key="9">
    <source>
        <dbReference type="EMBL" id="OBI29393.1"/>
    </source>
</evidence>
<evidence type="ECO:0000256" key="6">
    <source>
        <dbReference type="ARBA" id="ARBA00023277"/>
    </source>
</evidence>
<dbReference type="NCBIfam" id="TIGR01656">
    <property type="entry name" value="Histidinol-ppas"/>
    <property type="match status" value="1"/>
</dbReference>
<feature type="domain" description="Glycosyltransferase 2-like" evidence="8">
    <location>
        <begin position="7"/>
        <end position="131"/>
    </location>
</feature>
<comment type="subcellular location">
    <subcellularLocation>
        <location evidence="1">Cytoplasm</location>
    </subcellularLocation>
</comment>
<name>A0A1A2NTI1_MYCSD</name>
<dbReference type="RefSeq" id="WP_064921799.1">
    <property type="nucleotide sequence ID" value="NZ_LZJK01000076.1"/>
</dbReference>
<dbReference type="Gene3D" id="3.40.50.1000">
    <property type="entry name" value="HAD superfamily/HAD-like"/>
    <property type="match status" value="1"/>
</dbReference>
<dbReference type="Proteomes" id="UP000093943">
    <property type="component" value="Unassembled WGS sequence"/>
</dbReference>
<evidence type="ECO:0000256" key="1">
    <source>
        <dbReference type="ARBA" id="ARBA00004496"/>
    </source>
</evidence>
<keyword evidence="6" id="KW-0119">Carbohydrate metabolism</keyword>
<protein>
    <recommendedName>
        <fullName evidence="7">D,D-heptose 1,7-bisphosphate phosphatase</fullName>
    </recommendedName>
</protein>
<dbReference type="EMBL" id="LZKG01000088">
    <property type="protein sequence ID" value="OBI29393.1"/>
    <property type="molecule type" value="Genomic_DNA"/>
</dbReference>
<dbReference type="AlphaFoldDB" id="A0A1A2NTI1"/>
<dbReference type="Gene3D" id="3.90.550.10">
    <property type="entry name" value="Spore Coat Polysaccharide Biosynthesis Protein SpsA, Chain A"/>
    <property type="match status" value="1"/>
</dbReference>
<dbReference type="InterPro" id="IPR001173">
    <property type="entry name" value="Glyco_trans_2-like"/>
</dbReference>
<evidence type="ECO:0000256" key="7">
    <source>
        <dbReference type="ARBA" id="ARBA00031828"/>
    </source>
</evidence>
<dbReference type="InterPro" id="IPR006549">
    <property type="entry name" value="HAD-SF_hydro_IIIA"/>
</dbReference>
<dbReference type="GO" id="GO:0005975">
    <property type="term" value="P:carbohydrate metabolic process"/>
    <property type="evidence" value="ECO:0007669"/>
    <property type="project" value="InterPro"/>
</dbReference>
<keyword evidence="4" id="KW-0479">Metal-binding</keyword>
<dbReference type="GO" id="GO:0016791">
    <property type="term" value="F:phosphatase activity"/>
    <property type="evidence" value="ECO:0007669"/>
    <property type="project" value="InterPro"/>
</dbReference>
<proteinExistence type="inferred from homology"/>
<evidence type="ECO:0000256" key="3">
    <source>
        <dbReference type="ARBA" id="ARBA00022490"/>
    </source>
</evidence>
<dbReference type="SUPFAM" id="SSF56784">
    <property type="entry name" value="HAD-like"/>
    <property type="match status" value="1"/>
</dbReference>
<evidence type="ECO:0000256" key="4">
    <source>
        <dbReference type="ARBA" id="ARBA00022723"/>
    </source>
</evidence>
<accession>A0A1A2NTI1</accession>
<dbReference type="Pfam" id="PF13242">
    <property type="entry name" value="Hydrolase_like"/>
    <property type="match status" value="1"/>
</dbReference>